<evidence type="ECO:0000256" key="6">
    <source>
        <dbReference type="ARBA" id="ARBA00022600"/>
    </source>
</evidence>
<comment type="caution">
    <text evidence="16">The sequence shown here is derived from an EMBL/GenBank/DDBJ whole genome shotgun (WGS) entry which is preliminary data.</text>
</comment>
<proteinExistence type="inferred from homology"/>
<evidence type="ECO:0000256" key="8">
    <source>
        <dbReference type="ARBA" id="ARBA00022741"/>
    </source>
</evidence>
<keyword evidence="12" id="KW-0119">Carbohydrate metabolism</keyword>
<evidence type="ECO:0000256" key="1">
    <source>
        <dbReference type="ARBA" id="ARBA00004964"/>
    </source>
</evidence>
<dbReference type="SUPFAM" id="SSF56112">
    <property type="entry name" value="Protein kinase-like (PK-like)"/>
    <property type="match status" value="1"/>
</dbReference>
<feature type="domain" description="Maltokinase N-terminal cap" evidence="15">
    <location>
        <begin position="11"/>
        <end position="97"/>
    </location>
</feature>
<evidence type="ECO:0000313" key="16">
    <source>
        <dbReference type="EMBL" id="NHC13450.1"/>
    </source>
</evidence>
<comment type="subunit">
    <text evidence="3">Monomer.</text>
</comment>
<dbReference type="EC" id="2.7.1.175" evidence="4"/>
<evidence type="ECO:0000256" key="3">
    <source>
        <dbReference type="ARBA" id="ARBA00011245"/>
    </source>
</evidence>
<keyword evidence="10" id="KW-0067">ATP-binding</keyword>
<sequence>MSVTPELLQEWMGAARWFGGKGRDWRVTAVSSLGELPARSGPIRLLVARVEYAGGEVESYQVPLALHEHRVDNLDRAFVGEVVEDGTTWYAYDALHDRTATALLLQSLRDGATVGDVSFTPLKGVEDIPADVSSRVLTGEQSNTSLVYDDSAILKVFRKLAPGLNPDIEIHEALLSVGCEYIAPPLGHISGRWEHIPGEVVDGSLAMLQAFLANANDGWGLAQASVRDLFAEGDLHADEVGGDFAGESFRLGAATAQVHADLARALPTGTFGPDRLGPLASAMNARLELAVREVPEAAQYAPALTAAYEALAARTEPVPVQRIHGDYHLGQVMRTPTSWRLLDFEGEPAKSLAERRATDSPVRDVAGMLRSFDYAARHQLIDRPRDPQLEYRAEEWAQRNRSAFCDGYASVAGADPRADAGLLLAYETDKAVYELLYEARNRPSWVRIPLSAIERLSAAAAADAGGAP</sequence>
<evidence type="ECO:0000256" key="4">
    <source>
        <dbReference type="ARBA" id="ARBA00011962"/>
    </source>
</evidence>
<comment type="pathway">
    <text evidence="1">Glycan biosynthesis; glycogen biosynthesis.</text>
</comment>
<comment type="similarity">
    <text evidence="2">Belongs to the aminoglycoside phosphotransferase family.</text>
</comment>
<evidence type="ECO:0000256" key="5">
    <source>
        <dbReference type="ARBA" id="ARBA00013882"/>
    </source>
</evidence>
<keyword evidence="8" id="KW-0547">Nucleotide-binding</keyword>
<evidence type="ECO:0000256" key="12">
    <source>
        <dbReference type="ARBA" id="ARBA00023277"/>
    </source>
</evidence>
<evidence type="ECO:0000256" key="11">
    <source>
        <dbReference type="ARBA" id="ARBA00023056"/>
    </source>
</evidence>
<protein>
    <recommendedName>
        <fullName evidence="5">Maltokinase</fullName>
        <ecNumber evidence="4">2.7.1.175</ecNumber>
    </recommendedName>
    <alternativeName>
        <fullName evidence="13">Maltose-1-phosphate synthase</fullName>
    </alternativeName>
</protein>
<keyword evidence="17" id="KW-1185">Reference proteome</keyword>
<dbReference type="Pfam" id="PF18085">
    <property type="entry name" value="Mak_N_cap"/>
    <property type="match status" value="1"/>
</dbReference>
<name>A0ABX0GSH2_9ACTN</name>
<dbReference type="RefSeq" id="WP_231134279.1">
    <property type="nucleotide sequence ID" value="NZ_JAANNP010000002.1"/>
</dbReference>
<dbReference type="InterPro" id="IPR011009">
    <property type="entry name" value="Kinase-like_dom_sf"/>
</dbReference>
<organism evidence="16 17">
    <name type="scientific">Motilibacter deserti</name>
    <dbReference type="NCBI Taxonomy" id="2714956"/>
    <lineage>
        <taxon>Bacteria</taxon>
        <taxon>Bacillati</taxon>
        <taxon>Actinomycetota</taxon>
        <taxon>Actinomycetes</taxon>
        <taxon>Motilibacterales</taxon>
        <taxon>Motilibacteraceae</taxon>
        <taxon>Motilibacter</taxon>
    </lineage>
</organism>
<evidence type="ECO:0000256" key="9">
    <source>
        <dbReference type="ARBA" id="ARBA00022777"/>
    </source>
</evidence>
<keyword evidence="11" id="KW-0320">Glycogen biosynthesis</keyword>
<dbReference type="InterPro" id="IPR040999">
    <property type="entry name" value="Mak_N_cap"/>
</dbReference>
<keyword evidence="6" id="KW-0321">Glycogen metabolism</keyword>
<gene>
    <name evidence="16" type="ORF">G9H71_06600</name>
</gene>
<dbReference type="Gene3D" id="3.90.1200.10">
    <property type="match status" value="1"/>
</dbReference>
<accession>A0ABX0GSH2</accession>
<dbReference type="Proteomes" id="UP000800981">
    <property type="component" value="Unassembled WGS sequence"/>
</dbReference>
<keyword evidence="7" id="KW-0808">Transferase</keyword>
<evidence type="ECO:0000256" key="7">
    <source>
        <dbReference type="ARBA" id="ARBA00022679"/>
    </source>
</evidence>
<reference evidence="16 17" key="1">
    <citation type="submission" date="2020-03" db="EMBL/GenBank/DDBJ databases">
        <title>Two novel Motilibacter sp.</title>
        <authorList>
            <person name="Liu S."/>
        </authorList>
    </citation>
    <scope>NUCLEOTIDE SEQUENCE [LARGE SCALE GENOMIC DNA]</scope>
    <source>
        <strain evidence="16 17">E257</strain>
    </source>
</reference>
<keyword evidence="9" id="KW-0418">Kinase</keyword>
<evidence type="ECO:0000256" key="13">
    <source>
        <dbReference type="ARBA" id="ARBA00031251"/>
    </source>
</evidence>
<evidence type="ECO:0000259" key="15">
    <source>
        <dbReference type="Pfam" id="PF18085"/>
    </source>
</evidence>
<evidence type="ECO:0000256" key="14">
    <source>
        <dbReference type="ARBA" id="ARBA00049067"/>
    </source>
</evidence>
<evidence type="ECO:0000256" key="2">
    <source>
        <dbReference type="ARBA" id="ARBA00006219"/>
    </source>
</evidence>
<comment type="catalytic activity">
    <reaction evidence="14">
        <text>D-maltose + ATP = alpha-maltose 1-phosphate + ADP + H(+)</text>
        <dbReference type="Rhea" id="RHEA:31915"/>
        <dbReference type="ChEBI" id="CHEBI:15378"/>
        <dbReference type="ChEBI" id="CHEBI:17306"/>
        <dbReference type="ChEBI" id="CHEBI:30616"/>
        <dbReference type="ChEBI" id="CHEBI:63576"/>
        <dbReference type="ChEBI" id="CHEBI:456216"/>
        <dbReference type="EC" id="2.7.1.175"/>
    </reaction>
</comment>
<evidence type="ECO:0000313" key="17">
    <source>
        <dbReference type="Proteomes" id="UP000800981"/>
    </source>
</evidence>
<dbReference type="EMBL" id="JAANNP010000002">
    <property type="protein sequence ID" value="NHC13450.1"/>
    <property type="molecule type" value="Genomic_DNA"/>
</dbReference>
<evidence type="ECO:0000256" key="10">
    <source>
        <dbReference type="ARBA" id="ARBA00022840"/>
    </source>
</evidence>